<dbReference type="EMBL" id="LOXM01000166">
    <property type="protein sequence ID" value="KVG62978.1"/>
    <property type="molecule type" value="Genomic_DNA"/>
</dbReference>
<protein>
    <submittedName>
        <fullName evidence="1">Uncharacterized protein</fullName>
    </submittedName>
</protein>
<gene>
    <name evidence="1" type="ORF">WI38_23215</name>
    <name evidence="2" type="ORF">WJ33_29275</name>
    <name evidence="3" type="ORF">WK53_26430</name>
</gene>
<evidence type="ECO:0000313" key="6">
    <source>
        <dbReference type="Proteomes" id="UP000065521"/>
    </source>
</evidence>
<proteinExistence type="predicted"/>
<dbReference type="Proteomes" id="UP000056732">
    <property type="component" value="Unassembled WGS sequence"/>
</dbReference>
<organism evidence="1 6">
    <name type="scientific">Burkholderia ubonensis</name>
    <dbReference type="NCBI Taxonomy" id="101571"/>
    <lineage>
        <taxon>Bacteria</taxon>
        <taxon>Pseudomonadati</taxon>
        <taxon>Pseudomonadota</taxon>
        <taxon>Betaproteobacteria</taxon>
        <taxon>Burkholderiales</taxon>
        <taxon>Burkholderiaceae</taxon>
        <taxon>Burkholderia</taxon>
        <taxon>Burkholderia cepacia complex</taxon>
    </lineage>
</organism>
<evidence type="ECO:0000313" key="3">
    <source>
        <dbReference type="EMBL" id="KVT58447.1"/>
    </source>
</evidence>
<evidence type="ECO:0000313" key="2">
    <source>
        <dbReference type="EMBL" id="KVG62978.1"/>
    </source>
</evidence>
<dbReference type="EMBL" id="LPDO01000036">
    <property type="protein sequence ID" value="KVT58447.1"/>
    <property type="molecule type" value="Genomic_DNA"/>
</dbReference>
<comment type="caution">
    <text evidence="1">The sequence shown here is derived from an EMBL/GenBank/DDBJ whole genome shotgun (WGS) entry which is preliminary data.</text>
</comment>
<evidence type="ECO:0000313" key="4">
    <source>
        <dbReference type="Proteomes" id="UP000056732"/>
    </source>
</evidence>
<dbReference type="AlphaFoldDB" id="A0A124L1I9"/>
<name>A0A124L1I9_9BURK</name>
<dbReference type="Proteomes" id="UP000064029">
    <property type="component" value="Unassembled WGS sequence"/>
</dbReference>
<accession>A0A124L1I9</accession>
<evidence type="ECO:0000313" key="1">
    <source>
        <dbReference type="EMBL" id="KUZ86169.1"/>
    </source>
</evidence>
<evidence type="ECO:0000313" key="5">
    <source>
        <dbReference type="Proteomes" id="UP000064029"/>
    </source>
</evidence>
<dbReference type="RefSeq" id="WP_059530284.1">
    <property type="nucleotide sequence ID" value="NZ_LPDP01000053.1"/>
</dbReference>
<dbReference type="EMBL" id="LOTN01000050">
    <property type="protein sequence ID" value="KUZ86169.1"/>
    <property type="molecule type" value="Genomic_DNA"/>
</dbReference>
<reference evidence="4 5" key="1">
    <citation type="submission" date="2015-11" db="EMBL/GenBank/DDBJ databases">
        <title>Expanding the genomic diversity of Burkholderia species for the development of highly accurate diagnostics.</title>
        <authorList>
            <person name="Sahl J."/>
            <person name="Keim P."/>
            <person name="Wagner D."/>
        </authorList>
    </citation>
    <scope>NUCLEOTIDE SEQUENCE [LARGE SCALE GENOMIC DNA]</scope>
    <source>
        <strain evidence="3 4">MSMB1137WGS</strain>
        <strain evidence="2 5">MSMB2036</strain>
        <strain evidence="1 6">RF32-BP4</strain>
    </source>
</reference>
<sequence>MFCICSNKSIDEIVAAQADIPLPFTEMLECYSSCLDGCGSCIPVLRERVTGNELLLTEGD</sequence>
<dbReference type="Proteomes" id="UP000065521">
    <property type="component" value="Unassembled WGS sequence"/>
</dbReference>